<dbReference type="GeneID" id="33133682"/>
<protein>
    <recommendedName>
        <fullName evidence="2">Matrix protein</fullName>
    </recommendedName>
</protein>
<evidence type="ECO:0000259" key="5">
    <source>
        <dbReference type="Pfam" id="PF00661"/>
    </source>
</evidence>
<evidence type="ECO:0000259" key="6">
    <source>
        <dbReference type="Pfam" id="PF23765"/>
    </source>
</evidence>
<sequence length="374" mass="41444">MASTSIPLHINQSDPSSELLSFPLIFTNNDSGSKTLQPQVRFSQLGDIQGGKDETVFITLYGFIQTEQDSLDLTHNQSTFQVLGQTSKPDTITAACIPLGATTLRSTITRMAEESLELLILVKKSAVSSEKLAVSFINIPPSLAGILVIRAGGFILSAEEYVKSPSKLQAGYQYKFKPVFITCTRIFKGKLYKVPKSMHYIASELLYKAVLEIQFQLDIKPDHPQTKMLKKQDTNEGPEYYGFVWFHLLNFKKTTARGEIRTLEKISDKIRAMGIKVSLYDLWGPTILAEITGKKSKYAQGFFSLNGCACLPVARASPEIAKLIWSCSTRIKSATIIVQSSDKRGLLNSEDLEIKGAVGVSPRKLGSYSLFKKH</sequence>
<dbReference type="OrthoDB" id="3682at10239"/>
<organism evidence="7 8">
    <name type="scientific">avian paramyxovirus 15</name>
    <dbReference type="NCBI Taxonomy" id="1983777"/>
    <lineage>
        <taxon>Viruses</taxon>
        <taxon>Riboviria</taxon>
        <taxon>Orthornavirae</taxon>
        <taxon>Negarnaviricota</taxon>
        <taxon>Haploviricotina</taxon>
        <taxon>Monjiviricetes</taxon>
        <taxon>Mononegavirales</taxon>
        <taxon>Paramyxoviridae</taxon>
        <taxon>Avulavirinae</taxon>
        <taxon>Metaavulavirus</taxon>
        <taxon>Metaavulavirus peixense</taxon>
        <taxon>Avian metaavulavirus 15</taxon>
    </lineage>
</organism>
<feature type="domain" description="Matrix protein C-terminal Paramyxoviridae" evidence="6">
    <location>
        <begin position="192"/>
        <end position="355"/>
    </location>
</feature>
<dbReference type="RefSeq" id="YP_009380506.1">
    <property type="nucleotide sequence ID" value="NC_034968.1"/>
</dbReference>
<dbReference type="InterPro" id="IPR055413">
    <property type="entry name" value="Matrix_Paramyxo_C"/>
</dbReference>
<gene>
    <name evidence="7" type="primary">M</name>
</gene>
<reference evidence="7 8" key="1">
    <citation type="journal article" date="2017" name="PLoS ONE">
        <title>Novel avian paramyxovirus (APMV-15) isolated from a migratory bird in South America.</title>
        <authorList>
            <person name="Thomazelli L.M."/>
            <person name="Araujo J."/>
            <person name="Fabrizio T."/>
            <person name="Walker D."/>
            <person name="Ometto T."/>
            <person name="Barbosa C.M."/>
            <person name="Petry M.V."/>
            <person name="Webby R.J."/>
            <person name="Durigon E.L."/>
        </authorList>
    </citation>
    <scope>NUCLEOTIDE SEQUENCE [LARGE SCALE GENOMIC DNA]</scope>
    <source>
        <strain evidence="7">APMV-15/calidris_fuscicollis/Brazil/RS- 1177/2012</strain>
    </source>
</reference>
<dbReference type="InterPro" id="IPR000982">
    <property type="entry name" value="Matrix_Paramyxo_N"/>
</dbReference>
<dbReference type="GO" id="GO:0044423">
    <property type="term" value="C:virion component"/>
    <property type="evidence" value="ECO:0007669"/>
    <property type="project" value="UniProtKB-KW"/>
</dbReference>
<dbReference type="KEGG" id="vg:33133682"/>
<keyword evidence="8" id="KW-1185">Reference proteome</keyword>
<evidence type="ECO:0000256" key="3">
    <source>
        <dbReference type="ARBA" id="ARBA00022844"/>
    </source>
</evidence>
<keyword evidence="4" id="KW-0468">Viral matrix protein</keyword>
<dbReference type="Pfam" id="PF23765">
    <property type="entry name" value="Matrix_Paramyxo_C"/>
    <property type="match status" value="1"/>
</dbReference>
<dbReference type="InterPro" id="IPR042540">
    <property type="entry name" value="Matrix_N"/>
</dbReference>
<evidence type="ECO:0000313" key="7">
    <source>
        <dbReference type="EMBL" id="ARO49355.1"/>
    </source>
</evidence>
<evidence type="ECO:0000313" key="8">
    <source>
        <dbReference type="Proteomes" id="UP000204539"/>
    </source>
</evidence>
<name>A0A1W6R4S3_9MONO</name>
<dbReference type="Pfam" id="PF00661">
    <property type="entry name" value="Matrix_Paramyxo_N"/>
    <property type="match status" value="1"/>
</dbReference>
<proteinExistence type="predicted"/>
<evidence type="ECO:0000256" key="4">
    <source>
        <dbReference type="ARBA" id="ARBA00023311"/>
    </source>
</evidence>
<dbReference type="EMBL" id="KX932454">
    <property type="protein sequence ID" value="ARO49355.1"/>
    <property type="molecule type" value="Viral_cRNA"/>
</dbReference>
<dbReference type="GO" id="GO:0019068">
    <property type="term" value="P:virion assembly"/>
    <property type="evidence" value="ECO:0007669"/>
    <property type="project" value="InterPro"/>
</dbReference>
<comment type="subcellular location">
    <subcellularLocation>
        <location evidence="1">Virion</location>
    </subcellularLocation>
</comment>
<dbReference type="InterPro" id="IPR042539">
    <property type="entry name" value="Matrix_C"/>
</dbReference>
<dbReference type="Gene3D" id="2.70.20.50">
    <property type="entry name" value="Viral matrix protein, N-terminal domain"/>
    <property type="match status" value="1"/>
</dbReference>
<accession>A0A1W6R4S3</accession>
<dbReference type="GO" id="GO:0039660">
    <property type="term" value="F:structural constituent of virion"/>
    <property type="evidence" value="ECO:0007669"/>
    <property type="project" value="UniProtKB-KW"/>
</dbReference>
<keyword evidence="3" id="KW-0946">Virion</keyword>
<dbReference type="Gene3D" id="2.70.20.60">
    <property type="entry name" value="Viral matrix protein, C-terminal domain"/>
    <property type="match status" value="1"/>
</dbReference>
<evidence type="ECO:0000256" key="2">
    <source>
        <dbReference type="ARBA" id="ARBA00017678"/>
    </source>
</evidence>
<dbReference type="Proteomes" id="UP000204539">
    <property type="component" value="Segment"/>
</dbReference>
<feature type="domain" description="Matrix protein N-terminal" evidence="5">
    <location>
        <begin position="11"/>
        <end position="186"/>
    </location>
</feature>
<evidence type="ECO:0000256" key="1">
    <source>
        <dbReference type="ARBA" id="ARBA00004328"/>
    </source>
</evidence>